<name>X0SK33_9ZZZZ</name>
<evidence type="ECO:0000313" key="1">
    <source>
        <dbReference type="EMBL" id="GAF81379.1"/>
    </source>
</evidence>
<dbReference type="AlphaFoldDB" id="X0SK33"/>
<protein>
    <submittedName>
        <fullName evidence="1">Uncharacterized protein</fullName>
    </submittedName>
</protein>
<organism evidence="1">
    <name type="scientific">marine sediment metagenome</name>
    <dbReference type="NCBI Taxonomy" id="412755"/>
    <lineage>
        <taxon>unclassified sequences</taxon>
        <taxon>metagenomes</taxon>
        <taxon>ecological metagenomes</taxon>
    </lineage>
</organism>
<proteinExistence type="predicted"/>
<sequence>MFYIFLYLVSYNLILPTPSITTYQYYDNYISINNIKYRESNSIYKPSSLVTISLKAGNWKVSDKPIYIYPGIASCVTNNLKDQLILKYEKKQLLSLLIRNNIDNGHLVISSVISGKGLTEFDKNRYPYYYIKLNNKKIIGESTPYFSTFLKKKVSKSINNISLWVDNGNSSWCICPSINNGFNFVEQLCAWMEYPNNKVDRELISKSSFNNSISEKVISQSSITLSLHIHETNIS</sequence>
<comment type="caution">
    <text evidence="1">The sequence shown here is derived from an EMBL/GenBank/DDBJ whole genome shotgun (WGS) entry which is preliminary data.</text>
</comment>
<dbReference type="EMBL" id="BARS01007314">
    <property type="protein sequence ID" value="GAF81379.1"/>
    <property type="molecule type" value="Genomic_DNA"/>
</dbReference>
<reference evidence="1" key="1">
    <citation type="journal article" date="2014" name="Front. Microbiol.">
        <title>High frequency of phylogenetically diverse reductive dehalogenase-homologous genes in deep subseafloor sedimentary metagenomes.</title>
        <authorList>
            <person name="Kawai M."/>
            <person name="Futagami T."/>
            <person name="Toyoda A."/>
            <person name="Takaki Y."/>
            <person name="Nishi S."/>
            <person name="Hori S."/>
            <person name="Arai W."/>
            <person name="Tsubouchi T."/>
            <person name="Morono Y."/>
            <person name="Uchiyama I."/>
            <person name="Ito T."/>
            <person name="Fujiyama A."/>
            <person name="Inagaki F."/>
            <person name="Takami H."/>
        </authorList>
    </citation>
    <scope>NUCLEOTIDE SEQUENCE</scope>
    <source>
        <strain evidence="1">Expedition CK06-06</strain>
    </source>
</reference>
<gene>
    <name evidence="1" type="ORF">S01H1_14097</name>
</gene>
<accession>X0SK33</accession>